<reference evidence="1" key="1">
    <citation type="submission" date="2023-03" db="EMBL/GenBank/DDBJ databases">
        <title>Massive genome expansion in bonnet fungi (Mycena s.s.) driven by repeated elements and novel gene families across ecological guilds.</title>
        <authorList>
            <consortium name="Lawrence Berkeley National Laboratory"/>
            <person name="Harder C.B."/>
            <person name="Miyauchi S."/>
            <person name="Viragh M."/>
            <person name="Kuo A."/>
            <person name="Thoen E."/>
            <person name="Andreopoulos B."/>
            <person name="Lu D."/>
            <person name="Skrede I."/>
            <person name="Drula E."/>
            <person name="Henrissat B."/>
            <person name="Morin E."/>
            <person name="Kohler A."/>
            <person name="Barry K."/>
            <person name="LaButti K."/>
            <person name="Morin E."/>
            <person name="Salamov A."/>
            <person name="Lipzen A."/>
            <person name="Mereny Z."/>
            <person name="Hegedus B."/>
            <person name="Baldrian P."/>
            <person name="Stursova M."/>
            <person name="Weitz H."/>
            <person name="Taylor A."/>
            <person name="Grigoriev I.V."/>
            <person name="Nagy L.G."/>
            <person name="Martin F."/>
            <person name="Kauserud H."/>
        </authorList>
    </citation>
    <scope>NUCLEOTIDE SEQUENCE</scope>
    <source>
        <strain evidence="1">CBHHK067</strain>
    </source>
</reference>
<evidence type="ECO:0000313" key="1">
    <source>
        <dbReference type="EMBL" id="KAJ7697444.1"/>
    </source>
</evidence>
<organism evidence="1 2">
    <name type="scientific">Mycena rosella</name>
    <name type="common">Pink bonnet</name>
    <name type="synonym">Agaricus rosellus</name>
    <dbReference type="NCBI Taxonomy" id="1033263"/>
    <lineage>
        <taxon>Eukaryota</taxon>
        <taxon>Fungi</taxon>
        <taxon>Dikarya</taxon>
        <taxon>Basidiomycota</taxon>
        <taxon>Agaricomycotina</taxon>
        <taxon>Agaricomycetes</taxon>
        <taxon>Agaricomycetidae</taxon>
        <taxon>Agaricales</taxon>
        <taxon>Marasmiineae</taxon>
        <taxon>Mycenaceae</taxon>
        <taxon>Mycena</taxon>
    </lineage>
</organism>
<accession>A0AAD7DTM8</accession>
<dbReference type="EMBL" id="JARKIE010000030">
    <property type="protein sequence ID" value="KAJ7697444.1"/>
    <property type="molecule type" value="Genomic_DNA"/>
</dbReference>
<sequence length="125" mass="13646">MLKGVAARRCWHGEREKAGGGRVTVVVLRELGGRLTVGLLRELDSKPELLPLAPLPLETLLLLMVGDDVEELDLLLQRELGAQTSLFGTDSWLDAELKLRGMPAVLPDLGTSFFGLPDFLGPYHS</sequence>
<dbReference type="Proteomes" id="UP001221757">
    <property type="component" value="Unassembled WGS sequence"/>
</dbReference>
<name>A0AAD7DTM8_MYCRO</name>
<comment type="caution">
    <text evidence="1">The sequence shown here is derived from an EMBL/GenBank/DDBJ whole genome shotgun (WGS) entry which is preliminary data.</text>
</comment>
<evidence type="ECO:0000313" key="2">
    <source>
        <dbReference type="Proteomes" id="UP001221757"/>
    </source>
</evidence>
<protein>
    <submittedName>
        <fullName evidence="1">Uncharacterized protein</fullName>
    </submittedName>
</protein>
<proteinExistence type="predicted"/>
<dbReference type="AlphaFoldDB" id="A0AAD7DTM8"/>
<gene>
    <name evidence="1" type="ORF">B0H17DRAFT_1197499</name>
</gene>
<keyword evidence="2" id="KW-1185">Reference proteome</keyword>